<evidence type="ECO:0000256" key="6">
    <source>
        <dbReference type="PROSITE-ProRule" id="PRU01023"/>
    </source>
</evidence>
<dbReference type="InterPro" id="IPR029063">
    <property type="entry name" value="SAM-dependent_MTases_sf"/>
</dbReference>
<dbReference type="InterPro" id="IPR049560">
    <property type="entry name" value="MeTrfase_RsmB-F_NOP2_cat"/>
</dbReference>
<keyword evidence="2 6" id="KW-0489">Methyltransferase</keyword>
<evidence type="ECO:0000256" key="3">
    <source>
        <dbReference type="ARBA" id="ARBA00022679"/>
    </source>
</evidence>
<feature type="binding site" evidence="6">
    <location>
        <position position="200"/>
    </location>
    <ligand>
        <name>S-adenosyl-L-methionine</name>
        <dbReference type="ChEBI" id="CHEBI:59789"/>
    </ligand>
</feature>
<dbReference type="GO" id="GO:0001510">
    <property type="term" value="P:RNA methylation"/>
    <property type="evidence" value="ECO:0007669"/>
    <property type="project" value="InterPro"/>
</dbReference>
<evidence type="ECO:0000256" key="5">
    <source>
        <dbReference type="ARBA" id="ARBA00022884"/>
    </source>
</evidence>
<gene>
    <name evidence="8" type="ORF">JCM10512_3368</name>
</gene>
<accession>W4UUU9</accession>
<dbReference type="InterPro" id="IPR023267">
    <property type="entry name" value="RCMT"/>
</dbReference>
<evidence type="ECO:0000256" key="2">
    <source>
        <dbReference type="ARBA" id="ARBA00022603"/>
    </source>
</evidence>
<feature type="binding site" evidence="6">
    <location>
        <position position="183"/>
    </location>
    <ligand>
        <name>S-adenosyl-L-methionine</name>
        <dbReference type="ChEBI" id="CHEBI:59789"/>
    </ligand>
</feature>
<proteinExistence type="inferred from homology"/>
<dbReference type="PRINTS" id="PR02008">
    <property type="entry name" value="RCMTFAMILY"/>
</dbReference>
<organism evidence="8 9">
    <name type="scientific">Bacteroides reticulotermitis JCM 10512</name>
    <dbReference type="NCBI Taxonomy" id="1445607"/>
    <lineage>
        <taxon>Bacteria</taxon>
        <taxon>Pseudomonadati</taxon>
        <taxon>Bacteroidota</taxon>
        <taxon>Bacteroidia</taxon>
        <taxon>Bacteroidales</taxon>
        <taxon>Bacteroidaceae</taxon>
        <taxon>Bacteroides</taxon>
    </lineage>
</organism>
<comment type="caution">
    <text evidence="8">The sequence shown here is derived from an EMBL/GenBank/DDBJ whole genome shotgun (WGS) entry which is preliminary data.</text>
</comment>
<dbReference type="SUPFAM" id="SSF53335">
    <property type="entry name" value="S-adenosyl-L-methionine-dependent methyltransferases"/>
    <property type="match status" value="1"/>
</dbReference>
<dbReference type="InterPro" id="IPR027391">
    <property type="entry name" value="Nol1_Nop2_Fmu_2"/>
</dbReference>
<dbReference type="GO" id="GO:0008173">
    <property type="term" value="F:RNA methyltransferase activity"/>
    <property type="evidence" value="ECO:0007669"/>
    <property type="project" value="InterPro"/>
</dbReference>
<keyword evidence="3 6" id="KW-0808">Transferase</keyword>
<dbReference type="EMBL" id="BAIV01000022">
    <property type="protein sequence ID" value="GAE84980.1"/>
    <property type="molecule type" value="Genomic_DNA"/>
</dbReference>
<keyword evidence="1" id="KW-0963">Cytoplasm</keyword>
<dbReference type="GO" id="GO:0003723">
    <property type="term" value="F:RNA binding"/>
    <property type="evidence" value="ECO:0007669"/>
    <property type="project" value="UniProtKB-UniRule"/>
</dbReference>
<dbReference type="Pfam" id="PF01189">
    <property type="entry name" value="Methyltr_RsmB-F"/>
    <property type="match status" value="1"/>
</dbReference>
<reference evidence="8 9" key="1">
    <citation type="journal article" date="2014" name="Genome Announc.">
        <title>Draft Genome Sequence of Bacteroides reticulotermitis Strain JCM 10512T, Isolated from the Gut of a Termite.</title>
        <authorList>
            <person name="Yuki M."/>
            <person name="Oshima K."/>
            <person name="Suda W."/>
            <person name="Sakamoto M."/>
            <person name="Iida T."/>
            <person name="Hattori M."/>
            <person name="Ohkuma M."/>
        </authorList>
    </citation>
    <scope>NUCLEOTIDE SEQUENCE [LARGE SCALE GENOMIC DNA]</scope>
    <source>
        <strain evidence="8 9">JCM 10512</strain>
    </source>
</reference>
<dbReference type="PANTHER" id="PTHR22807:SF30">
    <property type="entry name" value="28S RRNA (CYTOSINE(4447)-C(5))-METHYLTRANSFERASE-RELATED"/>
    <property type="match status" value="1"/>
</dbReference>
<dbReference type="Pfam" id="PF17125">
    <property type="entry name" value="Methyltr_RsmF_N"/>
    <property type="match status" value="1"/>
</dbReference>
<sequence>MKVAKRRNYFDICGKFQRFFFAYKSNMKLPASFIEYTRGLLGDENYDSLAKALDQESPVSIRLNKLKIQHEEWNNRVPWATDGYYLDKRLTFTFDPLFHAGCYYVQEASSMFVEQILRRYVSEKSVVMLDLCAAPGGKSTHARSVLPQGSLLVANEVIRNRSQVLAENLTKWGNPDVVVTNNDPSDFPRLGTFFDVILTDVPCSGEGMFRKDPVAVEEWSPKNVEICWQRQRRILTDIWSCLKPGGILIYSTCTYNTKEDEENVAWMQQEFDAEPLTLDIPAEWNIAGNLLENNELPVYRFLPHRTKGEGFFLAALRKPVTAEEIAYEPVKTSGKKNKKDEKPSATLVPKEAVATVRNWLDESADVDGYKMIVEGSTVSAFPKSYAEELAMLKQVLRVIQAGVTVAEVKGKLLVPAHALAMSRLLKKDAFPTEEIDYKQAIAYLHKEAISLPETAPRGTVLLTYKQTPLGFVKNIGNHANNLYPPEWRIRSGHLPEEVRTL</sequence>
<dbReference type="Gene3D" id="3.30.70.1170">
    <property type="entry name" value="Sun protein, domain 3"/>
    <property type="match status" value="1"/>
</dbReference>
<dbReference type="STRING" id="1445607.JCM10512_3368"/>
<dbReference type="InterPro" id="IPR031341">
    <property type="entry name" value="Methyltr_RsmF_N"/>
</dbReference>
<name>W4UUU9_9BACE</name>
<dbReference type="InterPro" id="IPR001678">
    <property type="entry name" value="MeTrfase_RsmB-F_NOP2_dom"/>
</dbReference>
<dbReference type="CDD" id="cd02440">
    <property type="entry name" value="AdoMet_MTases"/>
    <property type="match status" value="1"/>
</dbReference>
<dbReference type="Proteomes" id="UP000019131">
    <property type="component" value="Unassembled WGS sequence"/>
</dbReference>
<keyword evidence="4 6" id="KW-0949">S-adenosyl-L-methionine</keyword>
<evidence type="ECO:0000256" key="1">
    <source>
        <dbReference type="ARBA" id="ARBA00022490"/>
    </source>
</evidence>
<protein>
    <submittedName>
        <fullName evidence="8">tRNA and rRNA cytosine-C5-methylases</fullName>
    </submittedName>
</protein>
<feature type="active site" description="Nucleophile" evidence="6">
    <location>
        <position position="253"/>
    </location>
</feature>
<keyword evidence="5 6" id="KW-0694">RNA-binding</keyword>
<feature type="binding site" evidence="6">
    <location>
        <position position="156"/>
    </location>
    <ligand>
        <name>S-adenosyl-L-methionine</name>
        <dbReference type="ChEBI" id="CHEBI:59789"/>
    </ligand>
</feature>
<evidence type="ECO:0000259" key="7">
    <source>
        <dbReference type="PROSITE" id="PS51686"/>
    </source>
</evidence>
<evidence type="ECO:0000256" key="4">
    <source>
        <dbReference type="ARBA" id="ARBA00022691"/>
    </source>
</evidence>
<dbReference type="Gene3D" id="2.30.130.60">
    <property type="match status" value="1"/>
</dbReference>
<feature type="domain" description="SAM-dependent MTase RsmB/NOP-type" evidence="7">
    <location>
        <begin position="28"/>
        <end position="319"/>
    </location>
</feature>
<dbReference type="AlphaFoldDB" id="W4UUU9"/>
<dbReference type="Gene3D" id="3.40.50.150">
    <property type="entry name" value="Vaccinia Virus protein VP39"/>
    <property type="match status" value="1"/>
</dbReference>
<dbReference type="PROSITE" id="PS51686">
    <property type="entry name" value="SAM_MT_RSMB_NOP"/>
    <property type="match status" value="1"/>
</dbReference>
<dbReference type="PANTHER" id="PTHR22807">
    <property type="entry name" value="NOP2 YEAST -RELATED NOL1/NOP2/FMU SUN DOMAIN-CONTAINING"/>
    <property type="match status" value="1"/>
</dbReference>
<comment type="similarity">
    <text evidence="6">Belongs to the class I-like SAM-binding methyltransferase superfamily. RsmB/NOP family.</text>
</comment>
<keyword evidence="9" id="KW-1185">Reference proteome</keyword>
<dbReference type="Pfam" id="PF13636">
    <property type="entry name" value="Methyltranf_PUA"/>
    <property type="match status" value="1"/>
</dbReference>
<evidence type="ECO:0000313" key="8">
    <source>
        <dbReference type="EMBL" id="GAE84980.1"/>
    </source>
</evidence>
<evidence type="ECO:0000313" key="9">
    <source>
        <dbReference type="Proteomes" id="UP000019131"/>
    </source>
</evidence>
<feature type="binding site" evidence="6">
    <location>
        <begin position="132"/>
        <end position="138"/>
    </location>
    <ligand>
        <name>S-adenosyl-L-methionine</name>
        <dbReference type="ChEBI" id="CHEBI:59789"/>
    </ligand>
</feature>